<organism evidence="3 4">
    <name type="scientific">Colwellia chukchiensis</name>
    <dbReference type="NCBI Taxonomy" id="641665"/>
    <lineage>
        <taxon>Bacteria</taxon>
        <taxon>Pseudomonadati</taxon>
        <taxon>Pseudomonadota</taxon>
        <taxon>Gammaproteobacteria</taxon>
        <taxon>Alteromonadales</taxon>
        <taxon>Colwelliaceae</taxon>
        <taxon>Colwellia</taxon>
    </lineage>
</organism>
<keyword evidence="2" id="KW-1133">Transmembrane helix</keyword>
<dbReference type="SUPFAM" id="SSF48452">
    <property type="entry name" value="TPR-like"/>
    <property type="match status" value="1"/>
</dbReference>
<feature type="transmembrane region" description="Helical" evidence="2">
    <location>
        <begin position="35"/>
        <end position="56"/>
    </location>
</feature>
<dbReference type="InterPro" id="IPR011990">
    <property type="entry name" value="TPR-like_helical_dom_sf"/>
</dbReference>
<feature type="compositionally biased region" description="Low complexity" evidence="1">
    <location>
        <begin position="174"/>
        <end position="187"/>
    </location>
</feature>
<dbReference type="SMART" id="SM00028">
    <property type="entry name" value="TPR"/>
    <property type="match status" value="3"/>
</dbReference>
<accession>A0A1H7LAU5</accession>
<proteinExistence type="predicted"/>
<dbReference type="Pfam" id="PF14559">
    <property type="entry name" value="TPR_19"/>
    <property type="match status" value="1"/>
</dbReference>
<evidence type="ECO:0000313" key="4">
    <source>
        <dbReference type="Proteomes" id="UP000199297"/>
    </source>
</evidence>
<dbReference type="OrthoDB" id="5406098at2"/>
<keyword evidence="2" id="KW-0472">Membrane</keyword>
<feature type="compositionally biased region" description="Polar residues" evidence="1">
    <location>
        <begin position="121"/>
        <end position="134"/>
    </location>
</feature>
<dbReference type="EMBL" id="FOBI01000004">
    <property type="protein sequence ID" value="SEK96069.1"/>
    <property type="molecule type" value="Genomic_DNA"/>
</dbReference>
<keyword evidence="2" id="KW-0812">Transmembrane</keyword>
<dbReference type="AlphaFoldDB" id="A0A1H7LAU5"/>
<dbReference type="Gene3D" id="1.25.40.10">
    <property type="entry name" value="Tetratricopeptide repeat domain"/>
    <property type="match status" value="2"/>
</dbReference>
<evidence type="ECO:0000313" key="3">
    <source>
        <dbReference type="EMBL" id="SEK96069.1"/>
    </source>
</evidence>
<evidence type="ECO:0000256" key="2">
    <source>
        <dbReference type="SAM" id="Phobius"/>
    </source>
</evidence>
<dbReference type="RefSeq" id="WP_085284426.1">
    <property type="nucleotide sequence ID" value="NZ_FOBI01000004.1"/>
</dbReference>
<dbReference type="STRING" id="641665.GCA_002104455_02903"/>
<dbReference type="InterPro" id="IPR019734">
    <property type="entry name" value="TPR_rpt"/>
</dbReference>
<protein>
    <submittedName>
        <fullName evidence="3">MSHA biogenesis protein MshN</fullName>
    </submittedName>
</protein>
<keyword evidence="4" id="KW-1185">Reference proteome</keyword>
<gene>
    <name evidence="3" type="ORF">SAMN05216262_104104</name>
</gene>
<feature type="region of interest" description="Disordered" evidence="1">
    <location>
        <begin position="118"/>
        <end position="187"/>
    </location>
</feature>
<name>A0A1H7LAU5_9GAMM</name>
<sequence>MSVINQMLKDLDKRQHEQQSNEQNTLVAPVKRSTASGWVMVVIVIVLLSLVAVYTWQLYRENQQLKAKTLAPSMVAAEIAQTPANKVQPTETSSLSPQALNSKASAVEKQVAVKTPELANDTANTARTNKQITETESDDVESPVTREGERKIATQPASQSLAKTQTVTPRINDPEQAPATAKPAPEAKLTISRKQLSPQALAKRKVTAAEQAIESNELSRAESLFEEVLLLTPAHEGARKQLAALWYGKKRYQDAVNLLSQGIALAPPAEEMRFMAARIYYERGQPRQAYTLLTAVQSSSRAELQALLANIAADLNEHQQAITAYGKLTNLQPSQGRWWLGMAVSMDSLGQFASAKTAYQQAIALENLSASATQFARQRLVELGE</sequence>
<evidence type="ECO:0000256" key="1">
    <source>
        <dbReference type="SAM" id="MobiDB-lite"/>
    </source>
</evidence>
<reference evidence="4" key="1">
    <citation type="submission" date="2016-10" db="EMBL/GenBank/DDBJ databases">
        <authorList>
            <person name="Varghese N."/>
            <person name="Submissions S."/>
        </authorList>
    </citation>
    <scope>NUCLEOTIDE SEQUENCE [LARGE SCALE GENOMIC DNA]</scope>
    <source>
        <strain evidence="4">CGMCC 1.9127</strain>
    </source>
</reference>
<feature type="compositionally biased region" description="Polar residues" evidence="1">
    <location>
        <begin position="155"/>
        <end position="169"/>
    </location>
</feature>
<dbReference type="Proteomes" id="UP000199297">
    <property type="component" value="Unassembled WGS sequence"/>
</dbReference>